<evidence type="ECO:0000259" key="10">
    <source>
        <dbReference type="PROSITE" id="PS50893"/>
    </source>
</evidence>
<dbReference type="GO" id="GO:0016887">
    <property type="term" value="F:ATP hydrolysis activity"/>
    <property type="evidence" value="ECO:0007669"/>
    <property type="project" value="InterPro"/>
</dbReference>
<keyword evidence="9" id="KW-0472">Membrane</keyword>
<dbReference type="Gene3D" id="3.40.50.300">
    <property type="entry name" value="P-loop containing nucleotide triphosphate hydrolases"/>
    <property type="match status" value="1"/>
</dbReference>
<keyword evidence="7 11" id="KW-0067">ATP-binding</keyword>
<sequence length="334" mass="36941">MSENTPVLEVKDVSIAYESARGSVQAVSHINLSLMPDHILGLVGESGSGKSTLANGIMRLLKGSAHLVGGEILVNGQNVYQMDARTLRQFRWNSMAMVFQSAMTVLNPVMTVEQQMMDVFLSHRKGMSKQEARNRSLELLDMVRIARKHAKSYPHELSGGMKQRIVIAIALALEPSLVIMDEPTTALDVVVQRSILDQIKELQREKHFAVLFISHDFSLVAELASQVAIMYAGRVVEMTESQGLSKHDMHHHPYTSGLMRAIPRLTHEDVEIEGIPGHPPNLVELPSGCAYHPRCPLAQPICREVRPEPIATGGRLIACHAFDPEKRGAFVHVS</sequence>
<evidence type="ECO:0000256" key="7">
    <source>
        <dbReference type="ARBA" id="ARBA00022840"/>
    </source>
</evidence>
<proteinExistence type="inferred from homology"/>
<dbReference type="InterPro" id="IPR013563">
    <property type="entry name" value="Oligopep_ABC_C"/>
</dbReference>
<dbReference type="GO" id="GO:0005886">
    <property type="term" value="C:plasma membrane"/>
    <property type="evidence" value="ECO:0007669"/>
    <property type="project" value="UniProtKB-SubCell"/>
</dbReference>
<dbReference type="CDD" id="cd03257">
    <property type="entry name" value="ABC_NikE_OppD_transporters"/>
    <property type="match status" value="1"/>
</dbReference>
<evidence type="ECO:0000313" key="11">
    <source>
        <dbReference type="EMBL" id="NMP22887.1"/>
    </source>
</evidence>
<dbReference type="PROSITE" id="PS50893">
    <property type="entry name" value="ABC_TRANSPORTER_2"/>
    <property type="match status" value="1"/>
</dbReference>
<comment type="similarity">
    <text evidence="2">Belongs to the ABC transporter superfamily.</text>
</comment>
<feature type="domain" description="ABC transporter" evidence="10">
    <location>
        <begin position="8"/>
        <end position="257"/>
    </location>
</feature>
<dbReference type="SMART" id="SM00382">
    <property type="entry name" value="AAA"/>
    <property type="match status" value="1"/>
</dbReference>
<evidence type="ECO:0000256" key="2">
    <source>
        <dbReference type="ARBA" id="ARBA00005417"/>
    </source>
</evidence>
<dbReference type="GO" id="GO:0015833">
    <property type="term" value="P:peptide transport"/>
    <property type="evidence" value="ECO:0007669"/>
    <property type="project" value="InterPro"/>
</dbReference>
<evidence type="ECO:0000256" key="9">
    <source>
        <dbReference type="ARBA" id="ARBA00023136"/>
    </source>
</evidence>
<evidence type="ECO:0000256" key="6">
    <source>
        <dbReference type="ARBA" id="ARBA00022741"/>
    </source>
</evidence>
<dbReference type="InterPro" id="IPR017871">
    <property type="entry name" value="ABC_transporter-like_CS"/>
</dbReference>
<keyword evidence="6" id="KW-0547">Nucleotide-binding</keyword>
<evidence type="ECO:0000256" key="1">
    <source>
        <dbReference type="ARBA" id="ARBA00004202"/>
    </source>
</evidence>
<gene>
    <name evidence="11" type="ORF">HIJ39_11060</name>
</gene>
<dbReference type="PANTHER" id="PTHR43297">
    <property type="entry name" value="OLIGOPEPTIDE TRANSPORT ATP-BINDING PROTEIN APPD"/>
    <property type="match status" value="1"/>
</dbReference>
<keyword evidence="12" id="KW-1185">Reference proteome</keyword>
<evidence type="ECO:0000256" key="3">
    <source>
        <dbReference type="ARBA" id="ARBA00022448"/>
    </source>
</evidence>
<dbReference type="InterPro" id="IPR050388">
    <property type="entry name" value="ABC_Ni/Peptide_Import"/>
</dbReference>
<evidence type="ECO:0000256" key="4">
    <source>
        <dbReference type="ARBA" id="ARBA00022475"/>
    </source>
</evidence>
<accession>A0A7Y0L400</accession>
<dbReference type="InterPro" id="IPR003439">
    <property type="entry name" value="ABC_transporter-like_ATP-bd"/>
</dbReference>
<dbReference type="RefSeq" id="WP_169099632.1">
    <property type="nucleotide sequence ID" value="NZ_JABBVZ010000033.1"/>
</dbReference>
<name>A0A7Y0L400_9FIRM</name>
<keyword evidence="3" id="KW-0813">Transport</keyword>
<dbReference type="AlphaFoldDB" id="A0A7Y0L400"/>
<evidence type="ECO:0000256" key="5">
    <source>
        <dbReference type="ARBA" id="ARBA00022519"/>
    </source>
</evidence>
<dbReference type="PANTHER" id="PTHR43297:SF14">
    <property type="entry name" value="ATPASE AAA-TYPE CORE DOMAIN-CONTAINING PROTEIN"/>
    <property type="match status" value="1"/>
</dbReference>
<dbReference type="EMBL" id="JABBVZ010000033">
    <property type="protein sequence ID" value="NMP22887.1"/>
    <property type="molecule type" value="Genomic_DNA"/>
</dbReference>
<keyword evidence="8" id="KW-1278">Translocase</keyword>
<evidence type="ECO:0000313" key="12">
    <source>
        <dbReference type="Proteomes" id="UP000533476"/>
    </source>
</evidence>
<evidence type="ECO:0000256" key="8">
    <source>
        <dbReference type="ARBA" id="ARBA00022967"/>
    </source>
</evidence>
<dbReference type="NCBIfam" id="TIGR01727">
    <property type="entry name" value="oligo_HPY"/>
    <property type="match status" value="1"/>
</dbReference>
<keyword evidence="5" id="KW-0997">Cell inner membrane</keyword>
<dbReference type="PROSITE" id="PS00211">
    <property type="entry name" value="ABC_TRANSPORTER_1"/>
    <property type="match status" value="1"/>
</dbReference>
<keyword evidence="4" id="KW-1003">Cell membrane</keyword>
<comment type="caution">
    <text evidence="11">The sequence shown here is derived from an EMBL/GenBank/DDBJ whole genome shotgun (WGS) entry which is preliminary data.</text>
</comment>
<comment type="subcellular location">
    <subcellularLocation>
        <location evidence="1">Cell membrane</location>
        <topology evidence="1">Peripheral membrane protein</topology>
    </subcellularLocation>
</comment>
<organism evidence="11 12">
    <name type="scientific">Sulfobacillus harzensis</name>
    <dbReference type="NCBI Taxonomy" id="2729629"/>
    <lineage>
        <taxon>Bacteria</taxon>
        <taxon>Bacillati</taxon>
        <taxon>Bacillota</taxon>
        <taxon>Clostridia</taxon>
        <taxon>Eubacteriales</taxon>
        <taxon>Clostridiales Family XVII. Incertae Sedis</taxon>
        <taxon>Sulfobacillus</taxon>
    </lineage>
</organism>
<dbReference type="InterPro" id="IPR027417">
    <property type="entry name" value="P-loop_NTPase"/>
</dbReference>
<dbReference type="Pfam" id="PF00005">
    <property type="entry name" value="ABC_tran"/>
    <property type="match status" value="1"/>
</dbReference>
<dbReference type="SUPFAM" id="SSF52540">
    <property type="entry name" value="P-loop containing nucleoside triphosphate hydrolases"/>
    <property type="match status" value="1"/>
</dbReference>
<dbReference type="FunFam" id="3.40.50.300:FF:000016">
    <property type="entry name" value="Oligopeptide ABC transporter ATP-binding component"/>
    <property type="match status" value="1"/>
</dbReference>
<reference evidence="11 12" key="1">
    <citation type="submission" date="2020-04" db="EMBL/GenBank/DDBJ databases">
        <authorList>
            <person name="Zhang R."/>
            <person name="Schippers A."/>
        </authorList>
    </citation>
    <scope>NUCLEOTIDE SEQUENCE [LARGE SCALE GENOMIC DNA]</scope>
    <source>
        <strain evidence="11 12">DSM 109850</strain>
    </source>
</reference>
<dbReference type="GO" id="GO:0005524">
    <property type="term" value="F:ATP binding"/>
    <property type="evidence" value="ECO:0007669"/>
    <property type="project" value="UniProtKB-KW"/>
</dbReference>
<dbReference type="InterPro" id="IPR003593">
    <property type="entry name" value="AAA+_ATPase"/>
</dbReference>
<dbReference type="Pfam" id="PF08352">
    <property type="entry name" value="oligo_HPY"/>
    <property type="match status" value="1"/>
</dbReference>
<dbReference type="Proteomes" id="UP000533476">
    <property type="component" value="Unassembled WGS sequence"/>
</dbReference>
<protein>
    <submittedName>
        <fullName evidence="11">ABC transporter ATP-binding protein</fullName>
    </submittedName>
</protein>